<feature type="region of interest" description="Disordered" evidence="1">
    <location>
        <begin position="91"/>
        <end position="139"/>
    </location>
</feature>
<evidence type="ECO:0000256" key="1">
    <source>
        <dbReference type="SAM" id="MobiDB-lite"/>
    </source>
</evidence>
<evidence type="ECO:0000313" key="3">
    <source>
        <dbReference type="EMBL" id="MFJ3046880.1"/>
    </source>
</evidence>
<keyword evidence="2" id="KW-0472">Membrane</keyword>
<gene>
    <name evidence="3" type="ORF">ACIPEN_13700</name>
</gene>
<name>A0ABW8F0V0_9BURK</name>
<comment type="caution">
    <text evidence="3">The sequence shown here is derived from an EMBL/GenBank/DDBJ whole genome shotgun (WGS) entry which is preliminary data.</text>
</comment>
<evidence type="ECO:0000256" key="2">
    <source>
        <dbReference type="SAM" id="Phobius"/>
    </source>
</evidence>
<accession>A0ABW8F0V0</accession>
<dbReference type="RefSeq" id="WP_402701205.1">
    <property type="nucleotide sequence ID" value="NZ_JBIUZV010000007.1"/>
</dbReference>
<keyword evidence="4" id="KW-1185">Reference proteome</keyword>
<proteinExistence type="predicted"/>
<reference evidence="3 4" key="1">
    <citation type="submission" date="2024-10" db="EMBL/GenBank/DDBJ databases">
        <title>The Natural Products Discovery Center: Release of the First 8490 Sequenced Strains for Exploring Actinobacteria Biosynthetic Diversity.</title>
        <authorList>
            <person name="Kalkreuter E."/>
            <person name="Kautsar S.A."/>
            <person name="Yang D."/>
            <person name="Bader C.D."/>
            <person name="Teijaro C.N."/>
            <person name="Fluegel L."/>
            <person name="Davis C.M."/>
            <person name="Simpson J.R."/>
            <person name="Lauterbach L."/>
            <person name="Steele A.D."/>
            <person name="Gui C."/>
            <person name="Meng S."/>
            <person name="Li G."/>
            <person name="Viehrig K."/>
            <person name="Ye F."/>
            <person name="Su P."/>
            <person name="Kiefer A.F."/>
            <person name="Nichols A."/>
            <person name="Cepeda A.J."/>
            <person name="Yan W."/>
            <person name="Fan B."/>
            <person name="Jiang Y."/>
            <person name="Adhikari A."/>
            <person name="Zheng C.-J."/>
            <person name="Schuster L."/>
            <person name="Cowan T.M."/>
            <person name="Smanski M.J."/>
            <person name="Chevrette M.G."/>
            <person name="De Carvalho L.P.S."/>
            <person name="Shen B."/>
        </authorList>
    </citation>
    <scope>NUCLEOTIDE SEQUENCE [LARGE SCALE GENOMIC DNA]</scope>
    <source>
        <strain evidence="3 4">NPDC087045</strain>
    </source>
</reference>
<protein>
    <submittedName>
        <fullName evidence="3">Uncharacterized protein</fullName>
    </submittedName>
</protein>
<feature type="compositionally biased region" description="Low complexity" evidence="1">
    <location>
        <begin position="99"/>
        <end position="108"/>
    </location>
</feature>
<sequence length="139" mass="14977">MKWAANPVLTGGLNAGRAGYDDSAVRIRTEGIQALSTSRKESALRRHKAGERAYWWTCGEHNTEMRKTMKINKLLAAVLVAAFALPVMAQPAPAPAPAPAAEAPAAKPAPKHKKHAKKHKKHKKHAKKAKPAMPINKGA</sequence>
<keyword evidence="2" id="KW-0812">Transmembrane</keyword>
<feature type="compositionally biased region" description="Basic residues" evidence="1">
    <location>
        <begin position="109"/>
        <end position="130"/>
    </location>
</feature>
<dbReference type="Proteomes" id="UP001617427">
    <property type="component" value="Unassembled WGS sequence"/>
</dbReference>
<keyword evidence="2" id="KW-1133">Transmembrane helix</keyword>
<evidence type="ECO:0000313" key="4">
    <source>
        <dbReference type="Proteomes" id="UP001617427"/>
    </source>
</evidence>
<dbReference type="EMBL" id="JBIUZV010000007">
    <property type="protein sequence ID" value="MFJ3046880.1"/>
    <property type="molecule type" value="Genomic_DNA"/>
</dbReference>
<feature type="transmembrane region" description="Helical" evidence="2">
    <location>
        <begin position="71"/>
        <end position="89"/>
    </location>
</feature>
<organism evidence="3 4">
    <name type="scientific">Herbaspirillum chlorophenolicum</name>
    <dbReference type="NCBI Taxonomy" id="211589"/>
    <lineage>
        <taxon>Bacteria</taxon>
        <taxon>Pseudomonadati</taxon>
        <taxon>Pseudomonadota</taxon>
        <taxon>Betaproteobacteria</taxon>
        <taxon>Burkholderiales</taxon>
        <taxon>Oxalobacteraceae</taxon>
        <taxon>Herbaspirillum</taxon>
    </lineage>
</organism>